<proteinExistence type="predicted"/>
<protein>
    <submittedName>
        <fullName evidence="1">Uncharacterized protein</fullName>
    </submittedName>
</protein>
<accession>A0AAN8FLF4</accession>
<keyword evidence="2" id="KW-1185">Reference proteome</keyword>
<gene>
    <name evidence="1" type="ORF">GCK32_008947</name>
</gene>
<organism evidence="1 2">
    <name type="scientific">Trichostrongylus colubriformis</name>
    <name type="common">Black scour worm</name>
    <dbReference type="NCBI Taxonomy" id="6319"/>
    <lineage>
        <taxon>Eukaryota</taxon>
        <taxon>Metazoa</taxon>
        <taxon>Ecdysozoa</taxon>
        <taxon>Nematoda</taxon>
        <taxon>Chromadorea</taxon>
        <taxon>Rhabditida</taxon>
        <taxon>Rhabditina</taxon>
        <taxon>Rhabditomorpha</taxon>
        <taxon>Strongyloidea</taxon>
        <taxon>Trichostrongylidae</taxon>
        <taxon>Trichostrongylus</taxon>
    </lineage>
</organism>
<dbReference type="EMBL" id="WIXE01005357">
    <property type="protein sequence ID" value="KAK5982251.1"/>
    <property type="molecule type" value="Genomic_DNA"/>
</dbReference>
<comment type="caution">
    <text evidence="1">The sequence shown here is derived from an EMBL/GenBank/DDBJ whole genome shotgun (WGS) entry which is preliminary data.</text>
</comment>
<evidence type="ECO:0000313" key="1">
    <source>
        <dbReference type="EMBL" id="KAK5982251.1"/>
    </source>
</evidence>
<evidence type="ECO:0000313" key="2">
    <source>
        <dbReference type="Proteomes" id="UP001331761"/>
    </source>
</evidence>
<dbReference type="AlphaFoldDB" id="A0AAN8FLF4"/>
<dbReference type="Proteomes" id="UP001331761">
    <property type="component" value="Unassembled WGS sequence"/>
</dbReference>
<sequence length="170" mass="18937">MPAQDSNYDSIIKQMEDEVDQIQAQFKSEESKILDNIVRLTGTTGSTVGQTATAYSESNGSRGSSHFGKVKPLTESPEDILVDQIDSQLGGFYGSMELRDSLKEAQSRMQAVLSVLQRVREFVRSPFVRLEIEHLQHNIFTLQKVFMRMSGSQAGPLFTESDKLDSGRTA</sequence>
<name>A0AAN8FLF4_TRICO</name>
<reference evidence="1 2" key="1">
    <citation type="submission" date="2019-10" db="EMBL/GenBank/DDBJ databases">
        <title>Assembly and Annotation for the nematode Trichostrongylus colubriformis.</title>
        <authorList>
            <person name="Martin J."/>
        </authorList>
    </citation>
    <scope>NUCLEOTIDE SEQUENCE [LARGE SCALE GENOMIC DNA]</scope>
    <source>
        <strain evidence="1">G859</strain>
        <tissue evidence="1">Whole worm</tissue>
    </source>
</reference>